<reference evidence="1" key="1">
    <citation type="journal article" date="2021" name="Proc. Natl. Acad. Sci. U.S.A.">
        <title>A Catalog of Tens of Thousands of Viruses from Human Metagenomes Reveals Hidden Associations with Chronic Diseases.</title>
        <authorList>
            <person name="Tisza M.J."/>
            <person name="Buck C.B."/>
        </authorList>
    </citation>
    <scope>NUCLEOTIDE SEQUENCE</scope>
    <source>
        <strain evidence="1">CtpyK9</strain>
    </source>
</reference>
<accession>A0A8S5UU12</accession>
<dbReference type="EMBL" id="BK016139">
    <property type="protein sequence ID" value="DAF97969.1"/>
    <property type="molecule type" value="Genomic_DNA"/>
</dbReference>
<sequence>MGLVEVFLSEHPGLASGAGKVLDDVALTEAELFSDDDNLGAVGGVVGGVVDGVFLDGRGCDPAAAEAAGAPAGLVCVDVGFDRHGECDGQEHELGDSFAGAEDGRPAVVEEGEGQFEVAPVVGVDDADAVGDGDSACAEAAAEGEEADVPVGDGDLVGEFHDGDCPVVEGDVGGEAEIEAGGCGGGADGRPGCAGGDLDAELVHGWGFLPVLVYPVYPGSGGACQAQGDLSRPWVTPSGRVVTESMVSGSQARGLGDPARMASRCIALASGMGGSGRMCVMSQRAAIWVRVAPGSGSPRRPAMMSSRSRPPAAASASGLYPIHWRLRSRRQVPMGVGVESVTVGLLGDEEGGEAGGDAVGVVGVCAHVLGSLPDVGGGAAVLSDVLEEEGAGAVLGGAARLLGRGCGGVGGGCCVCCGGVALELLGRVDGAGEGVARALTADLGDGAAPQHLGGVEGPGASLTPESGLACLRLVPGGGEFVVGVVPPDECGGDRHALLADAKLVAGATDDGGH</sequence>
<evidence type="ECO:0000313" key="1">
    <source>
        <dbReference type="EMBL" id="DAF97969.1"/>
    </source>
</evidence>
<proteinExistence type="predicted"/>
<organism evidence="1">
    <name type="scientific">Siphoviridae sp. ctpyK9</name>
    <dbReference type="NCBI Taxonomy" id="2825679"/>
    <lineage>
        <taxon>Viruses</taxon>
        <taxon>Duplodnaviria</taxon>
        <taxon>Heunggongvirae</taxon>
        <taxon>Uroviricota</taxon>
        <taxon>Caudoviricetes</taxon>
    </lineage>
</organism>
<protein>
    <submittedName>
        <fullName evidence="1">Uncharacterized protein</fullName>
    </submittedName>
</protein>
<name>A0A8S5UU12_9CAUD</name>